<dbReference type="InterPro" id="IPR052340">
    <property type="entry name" value="RNase_Y/CdgJ"/>
</dbReference>
<dbReference type="PROSITE" id="PS51833">
    <property type="entry name" value="HDOD"/>
    <property type="match status" value="1"/>
</dbReference>
<dbReference type="InterPro" id="IPR018490">
    <property type="entry name" value="cNMP-bd_dom_sf"/>
</dbReference>
<dbReference type="SUPFAM" id="SSF51206">
    <property type="entry name" value="cAMP-binding domain-like"/>
    <property type="match status" value="1"/>
</dbReference>
<comment type="caution">
    <text evidence="3">The sequence shown here is derived from an EMBL/GenBank/DDBJ whole genome shotgun (WGS) entry which is preliminary data.</text>
</comment>
<dbReference type="Pfam" id="PF08668">
    <property type="entry name" value="HDOD"/>
    <property type="match status" value="1"/>
</dbReference>
<dbReference type="Gene3D" id="2.60.120.10">
    <property type="entry name" value="Jelly Rolls"/>
    <property type="match status" value="1"/>
</dbReference>
<dbReference type="PANTHER" id="PTHR33525:SF6">
    <property type="entry name" value="HDOD DOMAIN-CONTAINING PROTEIN"/>
    <property type="match status" value="1"/>
</dbReference>
<feature type="domain" description="Cyclic nucleotide-binding" evidence="1">
    <location>
        <begin position="16"/>
        <end position="101"/>
    </location>
</feature>
<dbReference type="InterPro" id="IPR003607">
    <property type="entry name" value="HD/PDEase_dom"/>
</dbReference>
<accession>A0A3N1UQK2</accession>
<organism evidence="3 4">
    <name type="scientific">Desulfosoma caldarium</name>
    <dbReference type="NCBI Taxonomy" id="610254"/>
    <lineage>
        <taxon>Bacteria</taxon>
        <taxon>Pseudomonadati</taxon>
        <taxon>Thermodesulfobacteriota</taxon>
        <taxon>Syntrophobacteria</taxon>
        <taxon>Syntrophobacterales</taxon>
        <taxon>Syntrophobacteraceae</taxon>
        <taxon>Desulfosoma</taxon>
    </lineage>
</organism>
<name>A0A3N1UQK2_9BACT</name>
<feature type="domain" description="HDOD" evidence="2">
    <location>
        <begin position="182"/>
        <end position="358"/>
    </location>
</feature>
<dbReference type="AlphaFoldDB" id="A0A3N1UQK2"/>
<evidence type="ECO:0000259" key="2">
    <source>
        <dbReference type="PROSITE" id="PS51833"/>
    </source>
</evidence>
<evidence type="ECO:0000259" key="1">
    <source>
        <dbReference type="PROSITE" id="PS50042"/>
    </source>
</evidence>
<protein>
    <submittedName>
        <fullName evidence="3">HD-like signal output (HDOD) protein</fullName>
    </submittedName>
</protein>
<dbReference type="CDD" id="cd00077">
    <property type="entry name" value="HDc"/>
    <property type="match status" value="1"/>
</dbReference>
<dbReference type="InterPro" id="IPR000595">
    <property type="entry name" value="cNMP-bd_dom"/>
</dbReference>
<dbReference type="InterPro" id="IPR014710">
    <property type="entry name" value="RmlC-like_jellyroll"/>
</dbReference>
<proteinExistence type="predicted"/>
<dbReference type="EMBL" id="RJVA01000011">
    <property type="protein sequence ID" value="ROQ93394.1"/>
    <property type="molecule type" value="Genomic_DNA"/>
</dbReference>
<dbReference type="Gene3D" id="1.10.3210.10">
    <property type="entry name" value="Hypothetical protein af1432"/>
    <property type="match status" value="1"/>
</dbReference>
<gene>
    <name evidence="3" type="ORF">EDC27_1410</name>
</gene>
<dbReference type="PANTHER" id="PTHR33525">
    <property type="match status" value="1"/>
</dbReference>
<dbReference type="Pfam" id="PF00027">
    <property type="entry name" value="cNMP_binding"/>
    <property type="match status" value="1"/>
</dbReference>
<dbReference type="SUPFAM" id="SSF109604">
    <property type="entry name" value="HD-domain/PDEase-like"/>
    <property type="match status" value="1"/>
</dbReference>
<dbReference type="OrthoDB" id="5486458at2"/>
<sequence>MHGAPKMTNDHEWFKALPGIHEKILIGLYNVGSLRNLASGDVLFREGEGDRTIHLLLKGSLRLLKRSGSTTRQVAVCQPGDVLCESRFFASSGTLTAAVATQAAMVLSFPETLLDSLEPSLSAFLTKKLIDTFQRRLQEHMARQESLSAHCDFMTRFARRSIVERTQDYTQSEMIVGMLKKVPQLPMYASRLAHMLLDAKVSAKDVAALAKNDPSLVSAVLKRVNSAYYNWQKKISDFQHAVILLGFNQVYQLVIADGLRRTMPNTPPFRALHNHSVVISHMAYEIAQLVNRQQASMVSTVALLHDIGKSVLLLMKKQNPKLSVLIDLLDSAKLGSLLLQEWNIPENVCRAVEMQDYPIFSPPDQIPANARLLVAILDVSHQCAELIQGASRENLWKPYNEEWLRVLNLRVKDVESLTRDHLLPSLEKKGGALPEHVRQFLKGIHEKDQALDDTAHDAPQPFP</sequence>
<evidence type="ECO:0000313" key="4">
    <source>
        <dbReference type="Proteomes" id="UP000276223"/>
    </source>
</evidence>
<dbReference type="Proteomes" id="UP000276223">
    <property type="component" value="Unassembled WGS sequence"/>
</dbReference>
<dbReference type="PROSITE" id="PS50042">
    <property type="entry name" value="CNMP_BINDING_3"/>
    <property type="match status" value="1"/>
</dbReference>
<keyword evidence="4" id="KW-1185">Reference proteome</keyword>
<dbReference type="InterPro" id="IPR013976">
    <property type="entry name" value="HDOD"/>
</dbReference>
<dbReference type="SMART" id="SM00100">
    <property type="entry name" value="cNMP"/>
    <property type="match status" value="1"/>
</dbReference>
<reference evidence="3 4" key="1">
    <citation type="submission" date="2018-11" db="EMBL/GenBank/DDBJ databases">
        <title>Genomic Encyclopedia of Type Strains, Phase IV (KMG-IV): sequencing the most valuable type-strain genomes for metagenomic binning, comparative biology and taxonomic classification.</title>
        <authorList>
            <person name="Goeker M."/>
        </authorList>
    </citation>
    <scope>NUCLEOTIDE SEQUENCE [LARGE SCALE GENOMIC DNA]</scope>
    <source>
        <strain evidence="3 4">DSM 22027</strain>
    </source>
</reference>
<evidence type="ECO:0000313" key="3">
    <source>
        <dbReference type="EMBL" id="ROQ93394.1"/>
    </source>
</evidence>